<dbReference type="InterPro" id="IPR044655">
    <property type="entry name" value="BAGP1-like"/>
</dbReference>
<dbReference type="PROSITE" id="PS50004">
    <property type="entry name" value="C2"/>
    <property type="match status" value="1"/>
</dbReference>
<dbReference type="GO" id="GO:0016020">
    <property type="term" value="C:membrane"/>
    <property type="evidence" value="ECO:0007669"/>
    <property type="project" value="UniProtKB-SubCell"/>
</dbReference>
<name>A0A9E7FEJ9_9LILI</name>
<comment type="subcellular location">
    <subcellularLocation>
        <location evidence="1">Membrane</location>
        <topology evidence="1">Single-pass membrane protein</topology>
    </subcellularLocation>
</comment>
<dbReference type="OrthoDB" id="67700at2759"/>
<keyword evidence="3" id="KW-1133">Transmembrane helix</keyword>
<dbReference type="InterPro" id="IPR031968">
    <property type="entry name" value="VASt"/>
</dbReference>
<dbReference type="AlphaFoldDB" id="A0A9E7FEJ9"/>
<keyword evidence="2" id="KW-0812">Transmembrane</keyword>
<dbReference type="SUPFAM" id="SSF49562">
    <property type="entry name" value="C2 domain (Calcium/lipid-binding domain, CaLB)"/>
    <property type="match status" value="1"/>
</dbReference>
<dbReference type="InterPro" id="IPR035892">
    <property type="entry name" value="C2_domain_sf"/>
</dbReference>
<dbReference type="Pfam" id="PF16016">
    <property type="entry name" value="VASt"/>
    <property type="match status" value="1"/>
</dbReference>
<dbReference type="PROSITE" id="PS51778">
    <property type="entry name" value="VAST"/>
    <property type="match status" value="1"/>
</dbReference>
<evidence type="ECO:0000256" key="2">
    <source>
        <dbReference type="ARBA" id="ARBA00022692"/>
    </source>
</evidence>
<dbReference type="InterPro" id="IPR000008">
    <property type="entry name" value="C2_dom"/>
</dbReference>
<feature type="domain" description="C2" evidence="5">
    <location>
        <begin position="88"/>
        <end position="205"/>
    </location>
</feature>
<dbReference type="SMART" id="SM00568">
    <property type="entry name" value="GRAM"/>
    <property type="match status" value="1"/>
</dbReference>
<dbReference type="InterPro" id="IPR004182">
    <property type="entry name" value="GRAM"/>
</dbReference>
<reference evidence="7" key="1">
    <citation type="submission" date="2022-05" db="EMBL/GenBank/DDBJ databases">
        <title>The Musa troglodytarum L. genome provides insights into the mechanism of non-climacteric behaviour and enrichment of carotenoids.</title>
        <authorList>
            <person name="Wang J."/>
        </authorList>
    </citation>
    <scope>NUCLEOTIDE SEQUENCE</scope>
    <source>
        <tissue evidence="7">Leaf</tissue>
    </source>
</reference>
<organism evidence="7 8">
    <name type="scientific">Musa troglodytarum</name>
    <name type="common">fe'i banana</name>
    <dbReference type="NCBI Taxonomy" id="320322"/>
    <lineage>
        <taxon>Eukaryota</taxon>
        <taxon>Viridiplantae</taxon>
        <taxon>Streptophyta</taxon>
        <taxon>Embryophyta</taxon>
        <taxon>Tracheophyta</taxon>
        <taxon>Spermatophyta</taxon>
        <taxon>Magnoliopsida</taxon>
        <taxon>Liliopsida</taxon>
        <taxon>Zingiberales</taxon>
        <taxon>Musaceae</taxon>
        <taxon>Musa</taxon>
    </lineage>
</organism>
<evidence type="ECO:0000256" key="1">
    <source>
        <dbReference type="ARBA" id="ARBA00004167"/>
    </source>
</evidence>
<dbReference type="Gene3D" id="2.60.40.150">
    <property type="entry name" value="C2 domain"/>
    <property type="match status" value="1"/>
</dbReference>
<proteinExistence type="predicted"/>
<dbReference type="CDD" id="cd00030">
    <property type="entry name" value="C2"/>
    <property type="match status" value="1"/>
</dbReference>
<keyword evidence="8" id="KW-1185">Reference proteome</keyword>
<dbReference type="SMART" id="SM00239">
    <property type="entry name" value="C2"/>
    <property type="match status" value="1"/>
</dbReference>
<dbReference type="Pfam" id="PF02893">
    <property type="entry name" value="GRAM"/>
    <property type="match status" value="1"/>
</dbReference>
<dbReference type="InterPro" id="IPR011993">
    <property type="entry name" value="PH-like_dom_sf"/>
</dbReference>
<dbReference type="PANTHER" id="PTHR47038:SF1">
    <property type="entry name" value="BAG-ASSOCIATED GRAM PROTEIN 1"/>
    <property type="match status" value="1"/>
</dbReference>
<protein>
    <submittedName>
        <fullName evidence="7">GRAM domain-containing protein</fullName>
    </submittedName>
</protein>
<evidence type="ECO:0000259" key="6">
    <source>
        <dbReference type="PROSITE" id="PS51778"/>
    </source>
</evidence>
<evidence type="ECO:0000256" key="3">
    <source>
        <dbReference type="ARBA" id="ARBA00022989"/>
    </source>
</evidence>
<feature type="domain" description="VASt" evidence="6">
    <location>
        <begin position="420"/>
        <end position="590"/>
    </location>
</feature>
<accession>A0A9E7FEJ9</accession>
<dbReference type="PANTHER" id="PTHR47038">
    <property type="entry name" value="BAG-ASSOCIATED GRAM PROTEIN 1"/>
    <property type="match status" value="1"/>
</dbReference>
<dbReference type="Pfam" id="PF00168">
    <property type="entry name" value="C2"/>
    <property type="match status" value="1"/>
</dbReference>
<dbReference type="Gene3D" id="2.30.29.30">
    <property type="entry name" value="Pleckstrin-homology domain (PH domain)/Phosphotyrosine-binding domain (PTB)"/>
    <property type="match status" value="1"/>
</dbReference>
<gene>
    <name evidence="7" type="ORF">MUK42_01958</name>
</gene>
<evidence type="ECO:0000256" key="4">
    <source>
        <dbReference type="ARBA" id="ARBA00023136"/>
    </source>
</evidence>
<dbReference type="EMBL" id="CP097505">
    <property type="protein sequence ID" value="URD92841.1"/>
    <property type="molecule type" value="Genomic_DNA"/>
</dbReference>
<evidence type="ECO:0000313" key="7">
    <source>
        <dbReference type="EMBL" id="URD92841.1"/>
    </source>
</evidence>
<evidence type="ECO:0000313" key="8">
    <source>
        <dbReference type="Proteomes" id="UP001055439"/>
    </source>
</evidence>
<dbReference type="Proteomes" id="UP001055439">
    <property type="component" value="Chromosome 3"/>
</dbReference>
<keyword evidence="4" id="KW-0472">Membrane</keyword>
<evidence type="ECO:0000259" key="5">
    <source>
        <dbReference type="PROSITE" id="PS50004"/>
    </source>
</evidence>
<sequence length="608" mass="68815">MLVDVLFPSWWEVEVAVSSAIILIAAYLLLWESSTSSGRSELDWPRCRSEITAANREIVLESENKEEKCPANEDLHGTSPYLVKYLKTSCAPLFICHTRYTCLNMFILKLELLAAKNLIGANLDGTSDSYAIITCGRQTRYSSMIPSSRDPLWGEEFNFFVDKLPIQICITFYDWDIVRKSTVLGSLVVSVEEGHNGASWYTLDSTLAEVCLHISSFKLPAVFSRSFSNFIIANARRRLSAEIHHKPGPLQTIFKLPSDEVICHSYSCALERSFLYHGRMYVSSWHICFHSNVFSKQMKVAIPFGDIYVIKRSQHACINPAITIVLQMGSGGHGVPPLKGPDGRVRYKFASFWNRNHSIRALWHNIKLYRAQLDVEKERMQSALRACSSSVYNDTKQIKSSIKGNIDETKRLQDFINKKALFCSVNDIFPCTAKQFFTLLLSDDSKFIEEFLAARNDTNISLGKWQIADDYDGLVRELTFKSPCHSPLCPPDTAVTERQHAVLSNDKATLVYETVQQAHDVPFGSCFEIHTRWTLRTNTQSSCSMDIRIGVNFKKWCILQSRIRSGATDEQKKGVERFMAAARAYLLTSKYSTMEMDEASASSPSSTQ</sequence>